<protein>
    <recommendedName>
        <fullName evidence="1">HTH luxR-type domain-containing protein</fullName>
    </recommendedName>
</protein>
<dbReference type="PROSITE" id="PS00622">
    <property type="entry name" value="HTH_LUXR_1"/>
    <property type="match status" value="1"/>
</dbReference>
<evidence type="ECO:0000313" key="2">
    <source>
        <dbReference type="EMBL" id="ANN70286.1"/>
    </source>
</evidence>
<name>A0A193FSX1_9BORD</name>
<sequence>MSAFTLNEPIDPDMGRRLVEAAGTSAFAGALLQAAQKLDAVEEVYAYQITPAGVPCTVLSCGERRDVDERTAGYVERFHVLDPIMQARWHPGRGRGFVRHVRADQIPVGSYRDICFASPGFVDKICVGWRGEGLGLVLSFYRGKLSRAEPDRSLASLGGLAMTVLKHHIGLTQGQGDSRQHDPRALLEARLARSFPVLTVRERQVVALTLLGHSAGQIAQELSIRPATVLTYRQRAYQRMAFSQASDFLGALLC</sequence>
<dbReference type="SMART" id="SM00421">
    <property type="entry name" value="HTH_LUXR"/>
    <property type="match status" value="1"/>
</dbReference>
<evidence type="ECO:0000313" key="3">
    <source>
        <dbReference type="Proteomes" id="UP000092213"/>
    </source>
</evidence>
<dbReference type="GO" id="GO:0003677">
    <property type="term" value="F:DNA binding"/>
    <property type="evidence" value="ECO:0007669"/>
    <property type="project" value="InterPro"/>
</dbReference>
<dbReference type="SUPFAM" id="SSF46894">
    <property type="entry name" value="C-terminal effector domain of the bipartite response regulators"/>
    <property type="match status" value="1"/>
</dbReference>
<dbReference type="InterPro" id="IPR000792">
    <property type="entry name" value="Tscrpt_reg_LuxR_C"/>
</dbReference>
<dbReference type="Proteomes" id="UP000092213">
    <property type="component" value="Chromosome"/>
</dbReference>
<feature type="domain" description="HTH luxR-type" evidence="1">
    <location>
        <begin position="212"/>
        <end position="239"/>
    </location>
</feature>
<dbReference type="EMBL" id="CP016171">
    <property type="protein sequence ID" value="ANN70286.1"/>
    <property type="molecule type" value="Genomic_DNA"/>
</dbReference>
<dbReference type="AlphaFoldDB" id="A0A193FSX1"/>
<dbReference type="GO" id="GO:0006355">
    <property type="term" value="P:regulation of DNA-templated transcription"/>
    <property type="evidence" value="ECO:0007669"/>
    <property type="project" value="InterPro"/>
</dbReference>
<dbReference type="Pfam" id="PF00196">
    <property type="entry name" value="GerE"/>
    <property type="match status" value="1"/>
</dbReference>
<gene>
    <name evidence="2" type="ORF">BAU08_02070</name>
</gene>
<organism evidence="2 3">
    <name type="scientific">Bordetella bronchialis</name>
    <dbReference type="NCBI Taxonomy" id="463025"/>
    <lineage>
        <taxon>Bacteria</taxon>
        <taxon>Pseudomonadati</taxon>
        <taxon>Pseudomonadota</taxon>
        <taxon>Betaproteobacteria</taxon>
        <taxon>Burkholderiales</taxon>
        <taxon>Alcaligenaceae</taxon>
        <taxon>Bordetella</taxon>
    </lineage>
</organism>
<evidence type="ECO:0000259" key="1">
    <source>
        <dbReference type="PROSITE" id="PS00622"/>
    </source>
</evidence>
<dbReference type="PRINTS" id="PR00038">
    <property type="entry name" value="HTHLUXR"/>
</dbReference>
<accession>A0A193FSX1</accession>
<reference evidence="2 3" key="1">
    <citation type="submission" date="2016-06" db="EMBL/GenBank/DDBJ databases">
        <title>Complete genome sequences of Bordetella bronchialis and Bordetella flabilis.</title>
        <authorList>
            <person name="LiPuma J.J."/>
            <person name="Spilker T."/>
        </authorList>
    </citation>
    <scope>NUCLEOTIDE SEQUENCE [LARGE SCALE GENOMIC DNA]</scope>
    <source>
        <strain evidence="2 3">AU17976</strain>
    </source>
</reference>
<dbReference type="InterPro" id="IPR016032">
    <property type="entry name" value="Sig_transdc_resp-reg_C-effctor"/>
</dbReference>
<dbReference type="STRING" id="463025.BAU08_02070"/>
<dbReference type="Gene3D" id="1.10.10.10">
    <property type="entry name" value="Winged helix-like DNA-binding domain superfamily/Winged helix DNA-binding domain"/>
    <property type="match status" value="1"/>
</dbReference>
<dbReference type="RefSeq" id="WP_066667864.1">
    <property type="nucleotide sequence ID" value="NZ_CP016171.1"/>
</dbReference>
<dbReference type="InterPro" id="IPR036388">
    <property type="entry name" value="WH-like_DNA-bd_sf"/>
</dbReference>
<proteinExistence type="predicted"/>